<evidence type="ECO:0000313" key="2">
    <source>
        <dbReference type="Proteomes" id="UP000288805"/>
    </source>
</evidence>
<dbReference type="AlphaFoldDB" id="A0A438CFQ1"/>
<reference evidence="1 2" key="1">
    <citation type="journal article" date="2018" name="PLoS Genet.">
        <title>Population sequencing reveals clonal diversity and ancestral inbreeding in the grapevine cultivar Chardonnay.</title>
        <authorList>
            <person name="Roach M.J."/>
            <person name="Johnson D.L."/>
            <person name="Bohlmann J."/>
            <person name="van Vuuren H.J."/>
            <person name="Jones S.J."/>
            <person name="Pretorius I.S."/>
            <person name="Schmidt S.A."/>
            <person name="Borneman A.R."/>
        </authorList>
    </citation>
    <scope>NUCLEOTIDE SEQUENCE [LARGE SCALE GENOMIC DNA]</scope>
    <source>
        <strain evidence="2">cv. Chardonnay</strain>
        <tissue evidence="1">Leaf</tissue>
    </source>
</reference>
<comment type="caution">
    <text evidence="1">The sequence shown here is derived from an EMBL/GenBank/DDBJ whole genome shotgun (WGS) entry which is preliminary data.</text>
</comment>
<organism evidence="1 2">
    <name type="scientific">Vitis vinifera</name>
    <name type="common">Grape</name>
    <dbReference type="NCBI Taxonomy" id="29760"/>
    <lineage>
        <taxon>Eukaryota</taxon>
        <taxon>Viridiplantae</taxon>
        <taxon>Streptophyta</taxon>
        <taxon>Embryophyta</taxon>
        <taxon>Tracheophyta</taxon>
        <taxon>Spermatophyta</taxon>
        <taxon>Magnoliopsida</taxon>
        <taxon>eudicotyledons</taxon>
        <taxon>Gunneridae</taxon>
        <taxon>Pentapetalae</taxon>
        <taxon>rosids</taxon>
        <taxon>Vitales</taxon>
        <taxon>Vitaceae</taxon>
        <taxon>Viteae</taxon>
        <taxon>Vitis</taxon>
    </lineage>
</organism>
<proteinExistence type="predicted"/>
<dbReference type="EMBL" id="QGNW01002253">
    <property type="protein sequence ID" value="RVW22043.1"/>
    <property type="molecule type" value="Genomic_DNA"/>
</dbReference>
<sequence>MDVDDALEMSEDDDEPLMKIDFNVVHDMVMSEGYVYEALENHDV</sequence>
<dbReference type="Proteomes" id="UP000288805">
    <property type="component" value="Unassembled WGS sequence"/>
</dbReference>
<protein>
    <submittedName>
        <fullName evidence="1">Uncharacterized protein</fullName>
    </submittedName>
</protein>
<gene>
    <name evidence="1" type="ORF">CK203_109602</name>
</gene>
<evidence type="ECO:0000313" key="1">
    <source>
        <dbReference type="EMBL" id="RVW22043.1"/>
    </source>
</evidence>
<accession>A0A438CFQ1</accession>
<name>A0A438CFQ1_VITVI</name>